<dbReference type="InterPro" id="IPR027417">
    <property type="entry name" value="P-loop_NTPase"/>
</dbReference>
<evidence type="ECO:0000313" key="2">
    <source>
        <dbReference type="EMBL" id="MFC4675739.1"/>
    </source>
</evidence>
<comment type="caution">
    <text evidence="2">The sequence shown here is derived from an EMBL/GenBank/DDBJ whole genome shotgun (WGS) entry which is preliminary data.</text>
</comment>
<evidence type="ECO:0000259" key="1">
    <source>
        <dbReference type="Pfam" id="PF13175"/>
    </source>
</evidence>
<dbReference type="InterPro" id="IPR041685">
    <property type="entry name" value="AAA_GajA/Old/RecF-like"/>
</dbReference>
<organism evidence="2 3">
    <name type="scientific">Dysgonomonas termitidis</name>
    <dbReference type="NCBI Taxonomy" id="1516126"/>
    <lineage>
        <taxon>Bacteria</taxon>
        <taxon>Pseudomonadati</taxon>
        <taxon>Bacteroidota</taxon>
        <taxon>Bacteroidia</taxon>
        <taxon>Bacteroidales</taxon>
        <taxon>Dysgonomonadaceae</taxon>
        <taxon>Dysgonomonas</taxon>
    </lineage>
</organism>
<protein>
    <submittedName>
        <fullName evidence="2">AAA family ATPase</fullName>
    </submittedName>
</protein>
<dbReference type="RefSeq" id="WP_379999251.1">
    <property type="nucleotide sequence ID" value="NZ_JBHSGN010000115.1"/>
</dbReference>
<feature type="domain" description="Endonuclease GajA/Old nuclease/RecF-like AAA" evidence="1">
    <location>
        <begin position="269"/>
        <end position="324"/>
    </location>
</feature>
<dbReference type="Proteomes" id="UP001596023">
    <property type="component" value="Unassembled WGS sequence"/>
</dbReference>
<reference evidence="3" key="1">
    <citation type="journal article" date="2019" name="Int. J. Syst. Evol. Microbiol.">
        <title>The Global Catalogue of Microorganisms (GCM) 10K type strain sequencing project: providing services to taxonomists for standard genome sequencing and annotation.</title>
        <authorList>
            <consortium name="The Broad Institute Genomics Platform"/>
            <consortium name="The Broad Institute Genome Sequencing Center for Infectious Disease"/>
            <person name="Wu L."/>
            <person name="Ma J."/>
        </authorList>
    </citation>
    <scope>NUCLEOTIDE SEQUENCE [LARGE SCALE GENOMIC DNA]</scope>
    <source>
        <strain evidence="3">CCUG 66188</strain>
    </source>
</reference>
<dbReference type="EMBL" id="JBHSGN010000115">
    <property type="protein sequence ID" value="MFC4675739.1"/>
    <property type="molecule type" value="Genomic_DNA"/>
</dbReference>
<dbReference type="PANTHER" id="PTHR43581:SF2">
    <property type="entry name" value="EXCINUCLEASE ATPASE SUBUNIT"/>
    <property type="match status" value="1"/>
</dbReference>
<evidence type="ECO:0000313" key="3">
    <source>
        <dbReference type="Proteomes" id="UP001596023"/>
    </source>
</evidence>
<dbReference type="Pfam" id="PF13175">
    <property type="entry name" value="AAA_15"/>
    <property type="match status" value="1"/>
</dbReference>
<accession>A0ABV9L0J6</accession>
<dbReference type="SUPFAM" id="SSF52540">
    <property type="entry name" value="P-loop containing nucleoside triphosphate hydrolases"/>
    <property type="match status" value="1"/>
</dbReference>
<dbReference type="Gene3D" id="3.40.50.300">
    <property type="entry name" value="P-loop containing nucleotide triphosphate hydrolases"/>
    <property type="match status" value="1"/>
</dbReference>
<dbReference type="PANTHER" id="PTHR43581">
    <property type="entry name" value="ATP/GTP PHOSPHATASE"/>
    <property type="match status" value="1"/>
</dbReference>
<keyword evidence="3" id="KW-1185">Reference proteome</keyword>
<name>A0ABV9L0J6_9BACT</name>
<proteinExistence type="predicted"/>
<dbReference type="InterPro" id="IPR051396">
    <property type="entry name" value="Bact_Antivir_Def_Nuclease"/>
</dbReference>
<sequence length="414" mass="47271">MSKIRIRNFGPVKNGYQENEGWIEIQKITLFIGNQGTGKSSIAKLISTFTWIEKALTRGDYTAQEFTGSGRFKDIYCAYHRIENYFYNKEGIDKAEIEYEGESYSMQYKNGQFFVQEKKNSIYKLPQVMYVPAERSFISNVQDGNARKLRQIAEPVLELTTEFGLALKSLESPMELPINNAYLNYDKKNDITYIEGEDYKIKLHESSSGFQSIVPLFVVTDYLANSILSQTKNATDMSSEDLQRFKDGVSTIWSDYSLSDEQRRAALSVLSARFNKTAFINIVEEPEQNLFPSSQRSILNSLLSYNNLSVGNKLVITTHSPYIINYLTLAIKAKMILDNPKITEELRERVNHIVPVNSTVSSSDIVIYEIAANGIISVLENYKGLPSDENYLNNLLSEANYLFSDLKEIERQCR</sequence>
<gene>
    <name evidence="2" type="ORF">ACFO6W_18795</name>
</gene>